<evidence type="ECO:0000313" key="17">
    <source>
        <dbReference type="Proteomes" id="UP001353858"/>
    </source>
</evidence>
<proteinExistence type="inferred from homology"/>
<comment type="cofactor">
    <cofactor evidence="1 14">
        <name>heme</name>
        <dbReference type="ChEBI" id="CHEBI:30413"/>
    </cofactor>
</comment>
<feature type="binding site" description="axial binding residue" evidence="14">
    <location>
        <position position="472"/>
    </location>
    <ligand>
        <name>heme</name>
        <dbReference type="ChEBI" id="CHEBI:30413"/>
    </ligand>
    <ligandPart>
        <name>Fe</name>
        <dbReference type="ChEBI" id="CHEBI:18248"/>
    </ligandPart>
</feature>
<dbReference type="CDD" id="cd11056">
    <property type="entry name" value="CYP6-like"/>
    <property type="match status" value="1"/>
</dbReference>
<comment type="function">
    <text evidence="2">May be involved in the metabolism of insect hormones and in the breakdown of synthetic insecticides.</text>
</comment>
<evidence type="ECO:0000256" key="4">
    <source>
        <dbReference type="ARBA" id="ARBA00004406"/>
    </source>
</evidence>
<dbReference type="PRINTS" id="PR00385">
    <property type="entry name" value="P450"/>
</dbReference>
<dbReference type="Proteomes" id="UP001353858">
    <property type="component" value="Unassembled WGS sequence"/>
</dbReference>
<comment type="caution">
    <text evidence="16">The sequence shown here is derived from an EMBL/GenBank/DDBJ whole genome shotgun (WGS) entry which is preliminary data.</text>
</comment>
<evidence type="ECO:0000256" key="15">
    <source>
        <dbReference type="RuleBase" id="RU000461"/>
    </source>
</evidence>
<dbReference type="Pfam" id="PF00067">
    <property type="entry name" value="p450"/>
    <property type="match status" value="1"/>
</dbReference>
<evidence type="ECO:0008006" key="18">
    <source>
        <dbReference type="Google" id="ProtNLM"/>
    </source>
</evidence>
<dbReference type="GO" id="GO:0016705">
    <property type="term" value="F:oxidoreductase activity, acting on paired donors, with incorporation or reduction of molecular oxygen"/>
    <property type="evidence" value="ECO:0007669"/>
    <property type="project" value="InterPro"/>
</dbReference>
<gene>
    <name evidence="16" type="ORF">RN001_013378</name>
</gene>
<dbReference type="AlphaFoldDB" id="A0AAN7SLK7"/>
<dbReference type="PROSITE" id="PS00086">
    <property type="entry name" value="CYTOCHROME_P450"/>
    <property type="match status" value="1"/>
</dbReference>
<comment type="subcellular location">
    <subcellularLocation>
        <location evidence="4">Endoplasmic reticulum membrane</location>
        <topology evidence="4">Peripheral membrane protein</topology>
    </subcellularLocation>
    <subcellularLocation>
        <location evidence="3">Microsome membrane</location>
        <topology evidence="3">Peripheral membrane protein</topology>
    </subcellularLocation>
</comment>
<evidence type="ECO:0000256" key="13">
    <source>
        <dbReference type="ARBA" id="ARBA00023136"/>
    </source>
</evidence>
<dbReference type="GO" id="GO:0004497">
    <property type="term" value="F:monooxygenase activity"/>
    <property type="evidence" value="ECO:0007669"/>
    <property type="project" value="UniProtKB-KW"/>
</dbReference>
<dbReference type="SUPFAM" id="SSF48264">
    <property type="entry name" value="Cytochrome P450"/>
    <property type="match status" value="1"/>
</dbReference>
<reference evidence="17" key="1">
    <citation type="submission" date="2023-01" db="EMBL/GenBank/DDBJ databases">
        <title>Key to firefly adult light organ development and bioluminescence: homeobox transcription factors regulate luciferase expression and transportation to peroxisome.</title>
        <authorList>
            <person name="Fu X."/>
        </authorList>
    </citation>
    <scope>NUCLEOTIDE SEQUENCE [LARGE SCALE GENOMIC DNA]</scope>
</reference>
<sequence>MLLLIACVIILIVLYLTVKPLFYWPRKGVKQKNPFLLWIDNVRIIFQTVSAAELTSKVHNSFGNERYIGTCHYFQPLLFLRDPDLIKQLTVKDFEYFIDHSTFVADELDPLWTRNLLSLKGDDWKDMRATLSPSFTSSKMRAMFGLINECADNFVEFFKKDYHETIDVDLKDVFTRCTNDVIASTAFGVTCNSLVDRNNEFYLMGKEATNFSGIWRNFSFIIMFTFPKLADYFNIRMFSKPVNTFFTQLIKNNIEYREENGIVRPDMIHLLMEAQKGRLKHEEVKDQEIDTGFATIEESSIGKEDRPQKRNLTDDDITAQALIFFLAGSDSSSTLMCFAVYELTMNPDIQKRLQDEIDETLQQCEGDVTYEALLKMKYLDMVLSETLRKWPNTTTVDRACVKPYTIQPIHPEEQPVHLNKGDLLWIPMFALHRDPKFYPQPEKFNPERFNDENKANIRPYTYLPFGSGPRSCIGNRFALLEAKLIIFKLLANFDFIVIKKTARLLKISKKQFNLNSEQGFHVGFRLRKLKSQ</sequence>
<keyword evidence="10 15" id="KW-0560">Oxidoreductase</keyword>
<keyword evidence="7 14" id="KW-0479">Metal-binding</keyword>
<evidence type="ECO:0000256" key="5">
    <source>
        <dbReference type="ARBA" id="ARBA00010617"/>
    </source>
</evidence>
<dbReference type="GO" id="GO:0005506">
    <property type="term" value="F:iron ion binding"/>
    <property type="evidence" value="ECO:0007669"/>
    <property type="project" value="InterPro"/>
</dbReference>
<accession>A0AAN7SLK7</accession>
<evidence type="ECO:0000256" key="7">
    <source>
        <dbReference type="ARBA" id="ARBA00022723"/>
    </source>
</evidence>
<keyword evidence="8" id="KW-0256">Endoplasmic reticulum</keyword>
<dbReference type="InterPro" id="IPR036396">
    <property type="entry name" value="Cyt_P450_sf"/>
</dbReference>
<keyword evidence="6 14" id="KW-0349">Heme</keyword>
<dbReference type="GO" id="GO:0005789">
    <property type="term" value="C:endoplasmic reticulum membrane"/>
    <property type="evidence" value="ECO:0007669"/>
    <property type="project" value="UniProtKB-SubCell"/>
</dbReference>
<comment type="similarity">
    <text evidence="5 15">Belongs to the cytochrome P450 family.</text>
</comment>
<keyword evidence="13" id="KW-0472">Membrane</keyword>
<evidence type="ECO:0000256" key="10">
    <source>
        <dbReference type="ARBA" id="ARBA00023002"/>
    </source>
</evidence>
<keyword evidence="9" id="KW-0492">Microsome</keyword>
<dbReference type="GO" id="GO:0020037">
    <property type="term" value="F:heme binding"/>
    <property type="evidence" value="ECO:0007669"/>
    <property type="project" value="InterPro"/>
</dbReference>
<evidence type="ECO:0000256" key="12">
    <source>
        <dbReference type="ARBA" id="ARBA00023033"/>
    </source>
</evidence>
<evidence type="ECO:0000256" key="9">
    <source>
        <dbReference type="ARBA" id="ARBA00022848"/>
    </source>
</evidence>
<protein>
    <recommendedName>
        <fullName evidence="18">Cytochrome P450</fullName>
    </recommendedName>
</protein>
<keyword evidence="11 14" id="KW-0408">Iron</keyword>
<evidence type="ECO:0000256" key="2">
    <source>
        <dbReference type="ARBA" id="ARBA00003690"/>
    </source>
</evidence>
<dbReference type="EMBL" id="JARPUR010000006">
    <property type="protein sequence ID" value="KAK4874018.1"/>
    <property type="molecule type" value="Genomic_DNA"/>
</dbReference>
<evidence type="ECO:0000313" key="16">
    <source>
        <dbReference type="EMBL" id="KAK4874018.1"/>
    </source>
</evidence>
<evidence type="ECO:0000256" key="8">
    <source>
        <dbReference type="ARBA" id="ARBA00022824"/>
    </source>
</evidence>
<dbReference type="InterPro" id="IPR017972">
    <property type="entry name" value="Cyt_P450_CS"/>
</dbReference>
<evidence type="ECO:0000256" key="6">
    <source>
        <dbReference type="ARBA" id="ARBA00022617"/>
    </source>
</evidence>
<evidence type="ECO:0000256" key="1">
    <source>
        <dbReference type="ARBA" id="ARBA00001971"/>
    </source>
</evidence>
<dbReference type="InterPro" id="IPR001128">
    <property type="entry name" value="Cyt_P450"/>
</dbReference>
<evidence type="ECO:0000256" key="11">
    <source>
        <dbReference type="ARBA" id="ARBA00023004"/>
    </source>
</evidence>
<name>A0AAN7SLK7_9COLE</name>
<evidence type="ECO:0000256" key="14">
    <source>
        <dbReference type="PIRSR" id="PIRSR602403-1"/>
    </source>
</evidence>
<dbReference type="PANTHER" id="PTHR24292:SF54">
    <property type="entry name" value="CYP9F3-RELATED"/>
    <property type="match status" value="1"/>
</dbReference>
<dbReference type="InterPro" id="IPR002403">
    <property type="entry name" value="Cyt_P450_E_grp-IV"/>
</dbReference>
<dbReference type="FunFam" id="1.10.630.10:FF:000042">
    <property type="entry name" value="Cytochrome P450"/>
    <property type="match status" value="1"/>
</dbReference>
<evidence type="ECO:0000256" key="3">
    <source>
        <dbReference type="ARBA" id="ARBA00004174"/>
    </source>
</evidence>
<dbReference type="InterPro" id="IPR050476">
    <property type="entry name" value="Insect_CytP450_Detox"/>
</dbReference>
<organism evidence="16 17">
    <name type="scientific">Aquatica leii</name>
    <dbReference type="NCBI Taxonomy" id="1421715"/>
    <lineage>
        <taxon>Eukaryota</taxon>
        <taxon>Metazoa</taxon>
        <taxon>Ecdysozoa</taxon>
        <taxon>Arthropoda</taxon>
        <taxon>Hexapoda</taxon>
        <taxon>Insecta</taxon>
        <taxon>Pterygota</taxon>
        <taxon>Neoptera</taxon>
        <taxon>Endopterygota</taxon>
        <taxon>Coleoptera</taxon>
        <taxon>Polyphaga</taxon>
        <taxon>Elateriformia</taxon>
        <taxon>Elateroidea</taxon>
        <taxon>Lampyridae</taxon>
        <taxon>Luciolinae</taxon>
        <taxon>Aquatica</taxon>
    </lineage>
</organism>
<keyword evidence="12 15" id="KW-0503">Monooxygenase</keyword>
<dbReference type="Gene3D" id="1.10.630.10">
    <property type="entry name" value="Cytochrome P450"/>
    <property type="match status" value="1"/>
</dbReference>
<keyword evidence="17" id="KW-1185">Reference proteome</keyword>
<dbReference type="PANTHER" id="PTHR24292">
    <property type="entry name" value="CYTOCHROME P450"/>
    <property type="match status" value="1"/>
</dbReference>
<dbReference type="PRINTS" id="PR00465">
    <property type="entry name" value="EP450IV"/>
</dbReference>